<proteinExistence type="predicted"/>
<evidence type="ECO:0000259" key="2">
    <source>
        <dbReference type="Pfam" id="PF01408"/>
    </source>
</evidence>
<dbReference type="SUPFAM" id="SSF55347">
    <property type="entry name" value="Glyceraldehyde-3-phosphate dehydrogenase-like, C-terminal domain"/>
    <property type="match status" value="1"/>
</dbReference>
<accession>A0A285IPJ9</accession>
<dbReference type="InterPro" id="IPR000683">
    <property type="entry name" value="Gfo/Idh/MocA-like_OxRdtase_N"/>
</dbReference>
<dbReference type="Proteomes" id="UP000219612">
    <property type="component" value="Unassembled WGS sequence"/>
</dbReference>
<reference evidence="4 5" key="1">
    <citation type="submission" date="2017-09" db="EMBL/GenBank/DDBJ databases">
        <authorList>
            <person name="Ehlers B."/>
            <person name="Leendertz F.H."/>
        </authorList>
    </citation>
    <scope>NUCLEOTIDE SEQUENCE [LARGE SCALE GENOMIC DNA]</scope>
    <source>
        <strain evidence="4 5">CGMCC 4.6857</strain>
    </source>
</reference>
<feature type="domain" description="Gfo/Idh/MocA-like oxidoreductase N-terminal" evidence="2">
    <location>
        <begin position="6"/>
        <end position="128"/>
    </location>
</feature>
<organism evidence="4 5">
    <name type="scientific">Paractinoplanes atraurantiacus</name>
    <dbReference type="NCBI Taxonomy" id="1036182"/>
    <lineage>
        <taxon>Bacteria</taxon>
        <taxon>Bacillati</taxon>
        <taxon>Actinomycetota</taxon>
        <taxon>Actinomycetes</taxon>
        <taxon>Micromonosporales</taxon>
        <taxon>Micromonosporaceae</taxon>
        <taxon>Paractinoplanes</taxon>
    </lineage>
</organism>
<gene>
    <name evidence="4" type="ORF">SAMN05421748_109136</name>
</gene>
<dbReference type="Gene3D" id="3.30.360.10">
    <property type="entry name" value="Dihydrodipicolinate Reductase, domain 2"/>
    <property type="match status" value="1"/>
</dbReference>
<evidence type="ECO:0000313" key="5">
    <source>
        <dbReference type="Proteomes" id="UP000219612"/>
    </source>
</evidence>
<sequence length="389" mass="40970">MTQSPIGVAVIGAGMVGRAHASAYRNAATVFGLDLPAPRLVAIADLHEPFAVDAARRYGYERAETDWRAVVDAPDVDAVSVAVANSLHREVVEAALAAGKHVLCEKPLAPSVHAGEAMAAAAAAAPGQVGAVGFTFRRSPALNAVRREVEGRLGPVRHFVGNYWCDYGFDPGRPMSWRYQGGPGSGVLADIGSHLTDLAEFFCGPTAGVQGTTMATLVKQRPRPLGVAVGHAGGVEVSDELVPVENEDVCTFTTAYENGAVGTFSLSRVAFGHANSLRVDLFCENGSASFEMTRPAEFSIIDGSAETSINGARTVFVGPWHPYVSQGLPMDFPTVGHGQNDFFVYQARAFLDQIAGIEGLPPCPDLAHGLHNLRVLEAVVSAADKPVQL</sequence>
<dbReference type="AlphaFoldDB" id="A0A285IPJ9"/>
<dbReference type="PANTHER" id="PTHR43818">
    <property type="entry name" value="BCDNA.GH03377"/>
    <property type="match status" value="1"/>
</dbReference>
<keyword evidence="1" id="KW-0560">Oxidoreductase</keyword>
<dbReference type="InterPro" id="IPR055170">
    <property type="entry name" value="GFO_IDH_MocA-like_dom"/>
</dbReference>
<name>A0A285IPJ9_9ACTN</name>
<dbReference type="Pfam" id="PF22725">
    <property type="entry name" value="GFO_IDH_MocA_C3"/>
    <property type="match status" value="1"/>
</dbReference>
<dbReference type="InterPro" id="IPR036291">
    <property type="entry name" value="NAD(P)-bd_dom_sf"/>
</dbReference>
<dbReference type="Pfam" id="PF01408">
    <property type="entry name" value="GFO_IDH_MocA"/>
    <property type="match status" value="1"/>
</dbReference>
<dbReference type="EMBL" id="OBDY01000009">
    <property type="protein sequence ID" value="SNY48881.1"/>
    <property type="molecule type" value="Genomic_DNA"/>
</dbReference>
<feature type="domain" description="GFO/IDH/MocA-like oxidoreductase" evidence="3">
    <location>
        <begin position="150"/>
        <end position="288"/>
    </location>
</feature>
<dbReference type="InterPro" id="IPR050463">
    <property type="entry name" value="Gfo/Idh/MocA_oxidrdct_glycsds"/>
</dbReference>
<dbReference type="OrthoDB" id="9792085at2"/>
<dbReference type="Gene3D" id="3.40.50.720">
    <property type="entry name" value="NAD(P)-binding Rossmann-like Domain"/>
    <property type="match status" value="1"/>
</dbReference>
<protein>
    <submittedName>
        <fullName evidence="4">Predicted dehydrogenase</fullName>
    </submittedName>
</protein>
<dbReference type="PANTHER" id="PTHR43818:SF11">
    <property type="entry name" value="BCDNA.GH03377"/>
    <property type="match status" value="1"/>
</dbReference>
<dbReference type="RefSeq" id="WP_097321970.1">
    <property type="nucleotide sequence ID" value="NZ_OBDY01000009.1"/>
</dbReference>
<evidence type="ECO:0000256" key="1">
    <source>
        <dbReference type="ARBA" id="ARBA00023002"/>
    </source>
</evidence>
<keyword evidence="5" id="KW-1185">Reference proteome</keyword>
<dbReference type="GO" id="GO:0016491">
    <property type="term" value="F:oxidoreductase activity"/>
    <property type="evidence" value="ECO:0007669"/>
    <property type="project" value="UniProtKB-KW"/>
</dbReference>
<dbReference type="SUPFAM" id="SSF51735">
    <property type="entry name" value="NAD(P)-binding Rossmann-fold domains"/>
    <property type="match status" value="1"/>
</dbReference>
<evidence type="ECO:0000259" key="3">
    <source>
        <dbReference type="Pfam" id="PF22725"/>
    </source>
</evidence>
<dbReference type="GO" id="GO:0000166">
    <property type="term" value="F:nucleotide binding"/>
    <property type="evidence" value="ECO:0007669"/>
    <property type="project" value="InterPro"/>
</dbReference>
<evidence type="ECO:0000313" key="4">
    <source>
        <dbReference type="EMBL" id="SNY48881.1"/>
    </source>
</evidence>